<sequence>MTQFQIGLWICTANFDDHLGYAFPWSPVRWFPYAAGTDSHEFHHSINMGIYGHKLTLWDHVFGTDKVYKQWRIKQWKRTKKV</sequence>
<accession>A0ABD3MJ39</accession>
<evidence type="ECO:0000313" key="2">
    <source>
        <dbReference type="Proteomes" id="UP001530315"/>
    </source>
</evidence>
<dbReference type="EMBL" id="JALLAZ020001834">
    <property type="protein sequence ID" value="KAL3762187.1"/>
    <property type="molecule type" value="Genomic_DNA"/>
</dbReference>
<name>A0ABD3MJ39_9STRA</name>
<dbReference type="AlphaFoldDB" id="A0ABD3MJ39"/>
<dbReference type="Proteomes" id="UP001530315">
    <property type="component" value="Unassembled WGS sequence"/>
</dbReference>
<evidence type="ECO:0008006" key="3">
    <source>
        <dbReference type="Google" id="ProtNLM"/>
    </source>
</evidence>
<evidence type="ECO:0000313" key="1">
    <source>
        <dbReference type="EMBL" id="KAL3762187.1"/>
    </source>
</evidence>
<gene>
    <name evidence="1" type="ORF">ACHAW5_002775</name>
</gene>
<proteinExistence type="predicted"/>
<protein>
    <recommendedName>
        <fullName evidence="3">Fatty acid hydroxylase domain-containing protein</fullName>
    </recommendedName>
</protein>
<keyword evidence="2" id="KW-1185">Reference proteome</keyword>
<reference evidence="1 2" key="1">
    <citation type="submission" date="2024-10" db="EMBL/GenBank/DDBJ databases">
        <title>Updated reference genomes for cyclostephanoid diatoms.</title>
        <authorList>
            <person name="Roberts W.R."/>
            <person name="Alverson A.J."/>
        </authorList>
    </citation>
    <scope>NUCLEOTIDE SEQUENCE [LARGE SCALE GENOMIC DNA]</scope>
    <source>
        <strain evidence="1 2">AJA276-08</strain>
    </source>
</reference>
<organism evidence="1 2">
    <name type="scientific">Stephanodiscus triporus</name>
    <dbReference type="NCBI Taxonomy" id="2934178"/>
    <lineage>
        <taxon>Eukaryota</taxon>
        <taxon>Sar</taxon>
        <taxon>Stramenopiles</taxon>
        <taxon>Ochrophyta</taxon>
        <taxon>Bacillariophyta</taxon>
        <taxon>Coscinodiscophyceae</taxon>
        <taxon>Thalassiosirophycidae</taxon>
        <taxon>Stephanodiscales</taxon>
        <taxon>Stephanodiscaceae</taxon>
        <taxon>Stephanodiscus</taxon>
    </lineage>
</organism>
<comment type="caution">
    <text evidence="1">The sequence shown here is derived from an EMBL/GenBank/DDBJ whole genome shotgun (WGS) entry which is preliminary data.</text>
</comment>